<dbReference type="EMBL" id="JAVXUP010000281">
    <property type="protein sequence ID" value="KAK3032111.1"/>
    <property type="molecule type" value="Genomic_DNA"/>
</dbReference>
<dbReference type="PROSITE" id="PS50994">
    <property type="entry name" value="INTEGRASE"/>
    <property type="match status" value="1"/>
</dbReference>
<keyword evidence="3" id="KW-1185">Reference proteome</keyword>
<dbReference type="InterPro" id="IPR001584">
    <property type="entry name" value="Integrase_cat-core"/>
</dbReference>
<organism evidence="2 3">
    <name type="scientific">Escallonia herrerae</name>
    <dbReference type="NCBI Taxonomy" id="1293975"/>
    <lineage>
        <taxon>Eukaryota</taxon>
        <taxon>Viridiplantae</taxon>
        <taxon>Streptophyta</taxon>
        <taxon>Embryophyta</taxon>
        <taxon>Tracheophyta</taxon>
        <taxon>Spermatophyta</taxon>
        <taxon>Magnoliopsida</taxon>
        <taxon>eudicotyledons</taxon>
        <taxon>Gunneridae</taxon>
        <taxon>Pentapetalae</taxon>
        <taxon>asterids</taxon>
        <taxon>campanulids</taxon>
        <taxon>Escalloniales</taxon>
        <taxon>Escalloniaceae</taxon>
        <taxon>Escallonia</taxon>
    </lineage>
</organism>
<accession>A0AA88WQD0</accession>
<dbReference type="Proteomes" id="UP001188597">
    <property type="component" value="Unassembled WGS sequence"/>
</dbReference>
<feature type="domain" description="Integrase catalytic" evidence="1">
    <location>
        <begin position="100"/>
        <end position="213"/>
    </location>
</feature>
<name>A0AA88WQD0_9ASTE</name>
<dbReference type="AlphaFoldDB" id="A0AA88WQD0"/>
<reference evidence="2" key="1">
    <citation type="submission" date="2022-12" db="EMBL/GenBank/DDBJ databases">
        <title>Draft genome assemblies for two species of Escallonia (Escalloniales).</title>
        <authorList>
            <person name="Chanderbali A."/>
            <person name="Dervinis C."/>
            <person name="Anghel I."/>
            <person name="Soltis D."/>
            <person name="Soltis P."/>
            <person name="Zapata F."/>
        </authorList>
    </citation>
    <scope>NUCLEOTIDE SEQUENCE</scope>
    <source>
        <strain evidence="2">UCBG64.0493</strain>
        <tissue evidence="2">Leaf</tissue>
    </source>
</reference>
<dbReference type="GO" id="GO:0015074">
    <property type="term" value="P:DNA integration"/>
    <property type="evidence" value="ECO:0007669"/>
    <property type="project" value="InterPro"/>
</dbReference>
<sequence length="213" mass="24435">MDILAKEFNEFLKIKKVGNSYKSKNDSSVDITSWENKKKKGSRNKHSIKTSIEAIIYSDDDSNGDEGLKLLSMKNMVKGLPSIDHPDKLYEGCLVGKEHRHSFPKESISRAKATLELIHTDVCGPINLASLGKNRYFLLFIDDYSRKTWLYFLKQDSEVFSTSKRFKALVEKESGYQIKAMKSDRGGEFTSKEFKVFCEENDIRRPLTIPYSP</sequence>
<dbReference type="InterPro" id="IPR039537">
    <property type="entry name" value="Retrotran_Ty1/copia-like"/>
</dbReference>
<dbReference type="Pfam" id="PF00665">
    <property type="entry name" value="rve"/>
    <property type="match status" value="1"/>
</dbReference>
<gene>
    <name evidence="2" type="ORF">RJ639_037415</name>
</gene>
<dbReference type="Gene3D" id="3.30.420.10">
    <property type="entry name" value="Ribonuclease H-like superfamily/Ribonuclease H"/>
    <property type="match status" value="1"/>
</dbReference>
<dbReference type="GO" id="GO:0003676">
    <property type="term" value="F:nucleic acid binding"/>
    <property type="evidence" value="ECO:0007669"/>
    <property type="project" value="InterPro"/>
</dbReference>
<dbReference type="SUPFAM" id="SSF53098">
    <property type="entry name" value="Ribonuclease H-like"/>
    <property type="match status" value="1"/>
</dbReference>
<dbReference type="PANTHER" id="PTHR42648:SF18">
    <property type="entry name" value="RETROTRANSPOSON, UNCLASSIFIED-LIKE PROTEIN"/>
    <property type="match status" value="1"/>
</dbReference>
<proteinExistence type="predicted"/>
<dbReference type="PANTHER" id="PTHR42648">
    <property type="entry name" value="TRANSPOSASE, PUTATIVE-RELATED"/>
    <property type="match status" value="1"/>
</dbReference>
<protein>
    <recommendedName>
        <fullName evidence="1">Integrase catalytic domain-containing protein</fullName>
    </recommendedName>
</protein>
<dbReference type="InterPro" id="IPR012337">
    <property type="entry name" value="RNaseH-like_sf"/>
</dbReference>
<comment type="caution">
    <text evidence="2">The sequence shown here is derived from an EMBL/GenBank/DDBJ whole genome shotgun (WGS) entry which is preliminary data.</text>
</comment>
<evidence type="ECO:0000313" key="2">
    <source>
        <dbReference type="EMBL" id="KAK3032111.1"/>
    </source>
</evidence>
<dbReference type="InterPro" id="IPR036397">
    <property type="entry name" value="RNaseH_sf"/>
</dbReference>
<evidence type="ECO:0000259" key="1">
    <source>
        <dbReference type="PROSITE" id="PS50994"/>
    </source>
</evidence>
<evidence type="ECO:0000313" key="3">
    <source>
        <dbReference type="Proteomes" id="UP001188597"/>
    </source>
</evidence>